<dbReference type="Pfam" id="PF03358">
    <property type="entry name" value="FMN_red"/>
    <property type="match status" value="1"/>
</dbReference>
<evidence type="ECO:0000313" key="2">
    <source>
        <dbReference type="EMBL" id="SBV93784.1"/>
    </source>
</evidence>
<dbReference type="EMBL" id="FLUQ01000001">
    <property type="protein sequence ID" value="SBV93784.1"/>
    <property type="molecule type" value="Genomic_DNA"/>
</dbReference>
<accession>A0A212J333</accession>
<dbReference type="PANTHER" id="PTHR43741">
    <property type="entry name" value="FMN-DEPENDENT NADH-AZOREDUCTASE 1"/>
    <property type="match status" value="1"/>
</dbReference>
<dbReference type="PANTHER" id="PTHR43741:SF4">
    <property type="entry name" value="FMN-DEPENDENT NADH:QUINONE OXIDOREDUCTASE"/>
    <property type="match status" value="1"/>
</dbReference>
<dbReference type="Gene3D" id="3.40.50.360">
    <property type="match status" value="1"/>
</dbReference>
<dbReference type="InterPro" id="IPR050104">
    <property type="entry name" value="FMN-dep_NADH:Q_OxRdtase_AzoR1"/>
</dbReference>
<dbReference type="AlphaFoldDB" id="A0A212J333"/>
<organism evidence="2">
    <name type="scientific">uncultured delta proteobacterium</name>
    <dbReference type="NCBI Taxonomy" id="34034"/>
    <lineage>
        <taxon>Bacteria</taxon>
        <taxon>Deltaproteobacteria</taxon>
        <taxon>environmental samples</taxon>
    </lineage>
</organism>
<protein>
    <submittedName>
        <fullName evidence="2">NADPH-dependent FMN reductase</fullName>
    </submittedName>
</protein>
<evidence type="ECO:0000259" key="1">
    <source>
        <dbReference type="Pfam" id="PF03358"/>
    </source>
</evidence>
<dbReference type="InterPro" id="IPR029039">
    <property type="entry name" value="Flavoprotein-like_sf"/>
</dbReference>
<sequence>MKKHVLIVTGSPRRGGNSDLLADAFAKGALGAGHDVMRFSSAKDKVTGCIACDTCWSKGKPCSFDDGFDTLAPMLEQADTLVLCGPLYWFSFSAQLKAAIDKLYAYMKPQCPRKLTITESALLMCAEDTDMNAFNGPVATYNSILGYLGWQDRGMLLVPGVNAKGDILKTDALALAEKMGSEM</sequence>
<feature type="domain" description="NADPH-dependent FMN reductase-like" evidence="1">
    <location>
        <begin position="5"/>
        <end position="105"/>
    </location>
</feature>
<proteinExistence type="predicted"/>
<reference evidence="2" key="1">
    <citation type="submission" date="2016-04" db="EMBL/GenBank/DDBJ databases">
        <authorList>
            <person name="Evans L.H."/>
            <person name="Alamgir A."/>
            <person name="Owens N."/>
            <person name="Weber N.D."/>
            <person name="Virtaneva K."/>
            <person name="Barbian K."/>
            <person name="Babar A."/>
            <person name="Rosenke K."/>
        </authorList>
    </citation>
    <scope>NUCLEOTIDE SEQUENCE</scope>
    <source>
        <strain evidence="2">86</strain>
    </source>
</reference>
<gene>
    <name evidence="2" type="ORF">KL86DPRO_10590</name>
</gene>
<dbReference type="GO" id="GO:0016491">
    <property type="term" value="F:oxidoreductase activity"/>
    <property type="evidence" value="ECO:0007669"/>
    <property type="project" value="InterPro"/>
</dbReference>
<dbReference type="SUPFAM" id="SSF52218">
    <property type="entry name" value="Flavoproteins"/>
    <property type="match status" value="1"/>
</dbReference>
<dbReference type="InterPro" id="IPR005025">
    <property type="entry name" value="FMN_Rdtase-like_dom"/>
</dbReference>
<name>A0A212J333_9DELT</name>